<dbReference type="InterPro" id="IPR015068">
    <property type="entry name" value="DUF1877"/>
</dbReference>
<dbReference type="Proteomes" id="UP000235363">
    <property type="component" value="Unassembled WGS sequence"/>
</dbReference>
<evidence type="ECO:0000313" key="2">
    <source>
        <dbReference type="Proteomes" id="UP000235363"/>
    </source>
</evidence>
<evidence type="ECO:0008006" key="3">
    <source>
        <dbReference type="Google" id="ProtNLM"/>
    </source>
</evidence>
<dbReference type="RefSeq" id="WP_102212404.1">
    <property type="nucleotide sequence ID" value="NZ_PNHF01000007.1"/>
</dbReference>
<dbReference type="AlphaFoldDB" id="A0A2N6T0A8"/>
<dbReference type="EMBL" id="PNHF01000007">
    <property type="protein sequence ID" value="PMC62740.1"/>
    <property type="molecule type" value="Genomic_DNA"/>
</dbReference>
<evidence type="ECO:0000313" key="1">
    <source>
        <dbReference type="EMBL" id="PMC62740.1"/>
    </source>
</evidence>
<name>A0A2N6T0A8_9CORY</name>
<organism evidence="1 2">
    <name type="scientific">Corynebacterium xerosis</name>
    <dbReference type="NCBI Taxonomy" id="1725"/>
    <lineage>
        <taxon>Bacteria</taxon>
        <taxon>Bacillati</taxon>
        <taxon>Actinomycetota</taxon>
        <taxon>Actinomycetes</taxon>
        <taxon>Mycobacteriales</taxon>
        <taxon>Corynebacteriaceae</taxon>
        <taxon>Corynebacterium</taxon>
    </lineage>
</organism>
<protein>
    <recommendedName>
        <fullName evidence="3">DUF1877 family protein</fullName>
    </recommendedName>
</protein>
<accession>A0A2N6T0A8</accession>
<dbReference type="Pfam" id="PF08974">
    <property type="entry name" value="DUF1877"/>
    <property type="match status" value="1"/>
</dbReference>
<reference evidence="1 2" key="1">
    <citation type="submission" date="2017-09" db="EMBL/GenBank/DDBJ databases">
        <title>Bacterial strain isolated from the female urinary microbiota.</title>
        <authorList>
            <person name="Thomas-White K."/>
            <person name="Kumar N."/>
            <person name="Forster S."/>
            <person name="Putonti C."/>
            <person name="Lawley T."/>
            <person name="Wolfe A.J."/>
        </authorList>
    </citation>
    <scope>NUCLEOTIDE SEQUENCE [LARGE SCALE GENOMIC DNA]</scope>
    <source>
        <strain evidence="1 2">UMB0908</strain>
    </source>
</reference>
<sequence>MGIRYYAYPLHPDHYEAAAKDPRPFLSDDPLGDAWGLVPNGDGTSTMGGKAVPPMLYLDKCWPHLQRLTTTPLGGHSPAHALFAGEPTMLDGGVGWEGFSKALSPAEMKVIAEDLKDATLFDDRDAFEPTVIEDMPSELHYAQHYLEKAKDFAQEMSDKGLGAVYLIA</sequence>
<dbReference type="InterPro" id="IPR035944">
    <property type="entry name" value="YfbM-like_sf"/>
</dbReference>
<proteinExistence type="predicted"/>
<comment type="caution">
    <text evidence="1">The sequence shown here is derived from an EMBL/GenBank/DDBJ whole genome shotgun (WGS) entry which is preliminary data.</text>
</comment>
<gene>
    <name evidence="1" type="ORF">CJ204_04420</name>
</gene>
<dbReference type="Gene3D" id="3.40.1760.10">
    <property type="entry name" value="YfbM-like super family"/>
    <property type="match status" value="1"/>
</dbReference>